<evidence type="ECO:0000313" key="3">
    <source>
        <dbReference type="Proteomes" id="UP001157006"/>
    </source>
</evidence>
<gene>
    <name evidence="2" type="ORF">VFH_II006960</name>
</gene>
<keyword evidence="1" id="KW-0472">Membrane</keyword>
<dbReference type="EMBL" id="OX451737">
    <property type="protein sequence ID" value="CAI8595885.1"/>
    <property type="molecule type" value="Genomic_DNA"/>
</dbReference>
<name>A0AAV0ZB16_VICFA</name>
<sequence length="223" mass="25584">MTILLRSELKKDYGTMVNRGSSEKKSKWSIYALSIHLGNTPLRFPLVLIGRFPRTIEEMQHCVSVNDYTHIRQLSKNVVSISLSEAQNPETDNTWAYLWTVIPVTKDCSLGKGMFLIHTLEGVFPSYVDSPEKQIPDIDFSCSNVMVVPRSHGLFDDETGKRDLDPSFFRRSTSTFLALPLIFCWYMICCPPIQLFNLYCNDHFYVVGELECGFSCSRFRVAR</sequence>
<keyword evidence="3" id="KW-1185">Reference proteome</keyword>
<reference evidence="2 3" key="1">
    <citation type="submission" date="2023-01" db="EMBL/GenBank/DDBJ databases">
        <authorList>
            <person name="Kreplak J."/>
        </authorList>
    </citation>
    <scope>NUCLEOTIDE SEQUENCE [LARGE SCALE GENOMIC DNA]</scope>
</reference>
<dbReference type="Proteomes" id="UP001157006">
    <property type="component" value="Chromosome 2"/>
</dbReference>
<feature type="transmembrane region" description="Helical" evidence="1">
    <location>
        <begin position="168"/>
        <end position="188"/>
    </location>
</feature>
<proteinExistence type="predicted"/>
<dbReference type="AlphaFoldDB" id="A0AAV0ZB16"/>
<organism evidence="2 3">
    <name type="scientific">Vicia faba</name>
    <name type="common">Broad bean</name>
    <name type="synonym">Faba vulgaris</name>
    <dbReference type="NCBI Taxonomy" id="3906"/>
    <lineage>
        <taxon>Eukaryota</taxon>
        <taxon>Viridiplantae</taxon>
        <taxon>Streptophyta</taxon>
        <taxon>Embryophyta</taxon>
        <taxon>Tracheophyta</taxon>
        <taxon>Spermatophyta</taxon>
        <taxon>Magnoliopsida</taxon>
        <taxon>eudicotyledons</taxon>
        <taxon>Gunneridae</taxon>
        <taxon>Pentapetalae</taxon>
        <taxon>rosids</taxon>
        <taxon>fabids</taxon>
        <taxon>Fabales</taxon>
        <taxon>Fabaceae</taxon>
        <taxon>Papilionoideae</taxon>
        <taxon>50 kb inversion clade</taxon>
        <taxon>NPAAA clade</taxon>
        <taxon>Hologalegina</taxon>
        <taxon>IRL clade</taxon>
        <taxon>Fabeae</taxon>
        <taxon>Vicia</taxon>
    </lineage>
</organism>
<evidence type="ECO:0000256" key="1">
    <source>
        <dbReference type="SAM" id="Phobius"/>
    </source>
</evidence>
<evidence type="ECO:0000313" key="2">
    <source>
        <dbReference type="EMBL" id="CAI8595885.1"/>
    </source>
</evidence>
<accession>A0AAV0ZB16</accession>
<keyword evidence="1" id="KW-1133">Transmembrane helix</keyword>
<protein>
    <submittedName>
        <fullName evidence="2">Uncharacterized protein</fullName>
    </submittedName>
</protein>
<keyword evidence="1" id="KW-0812">Transmembrane</keyword>